<feature type="transmembrane region" description="Helical" evidence="1">
    <location>
        <begin position="63"/>
        <end position="85"/>
    </location>
</feature>
<dbReference type="Pfam" id="PF00487">
    <property type="entry name" value="FA_desaturase"/>
    <property type="match status" value="1"/>
</dbReference>
<evidence type="ECO:0000313" key="4">
    <source>
        <dbReference type="Proteomes" id="UP000019132"/>
    </source>
</evidence>
<reference evidence="4" key="1">
    <citation type="journal article" date="2010" name="Genome Biol.">
        <title>Genome sequence of the necrotrophic plant pathogen Pythium ultimum reveals original pathogenicity mechanisms and effector repertoire.</title>
        <authorList>
            <person name="Levesque C.A."/>
            <person name="Brouwer H."/>
            <person name="Cano L."/>
            <person name="Hamilton J.P."/>
            <person name="Holt C."/>
            <person name="Huitema E."/>
            <person name="Raffaele S."/>
            <person name="Robideau G.P."/>
            <person name="Thines M."/>
            <person name="Win J."/>
            <person name="Zerillo M.M."/>
            <person name="Beakes G.W."/>
            <person name="Boore J.L."/>
            <person name="Busam D."/>
            <person name="Dumas B."/>
            <person name="Ferriera S."/>
            <person name="Fuerstenberg S.I."/>
            <person name="Gachon C.M."/>
            <person name="Gaulin E."/>
            <person name="Govers F."/>
            <person name="Grenville-Briggs L."/>
            <person name="Horner N."/>
            <person name="Hostetler J."/>
            <person name="Jiang R.H."/>
            <person name="Johnson J."/>
            <person name="Krajaejun T."/>
            <person name="Lin H."/>
            <person name="Meijer H.J."/>
            <person name="Moore B."/>
            <person name="Morris P."/>
            <person name="Phuntmart V."/>
            <person name="Puiu D."/>
            <person name="Shetty J."/>
            <person name="Stajich J.E."/>
            <person name="Tripathy S."/>
            <person name="Wawra S."/>
            <person name="van West P."/>
            <person name="Whitty B.R."/>
            <person name="Coutinho P.M."/>
            <person name="Henrissat B."/>
            <person name="Martin F."/>
            <person name="Thomas P.D."/>
            <person name="Tyler B.M."/>
            <person name="De Vries R.P."/>
            <person name="Kamoun S."/>
            <person name="Yandell M."/>
            <person name="Tisserat N."/>
            <person name="Buell C.R."/>
        </authorList>
    </citation>
    <scope>NUCLEOTIDE SEQUENCE</scope>
    <source>
        <strain evidence="4">DAOM:BR144</strain>
    </source>
</reference>
<proteinExistence type="predicted"/>
<dbReference type="OMA" id="NSVMGHI"/>
<dbReference type="EnsemblProtists" id="PYU1_T010948">
    <property type="protein sequence ID" value="PYU1_T010948"/>
    <property type="gene ID" value="PYU1_G010925"/>
</dbReference>
<feature type="domain" description="Fatty acid desaturase" evidence="2">
    <location>
        <begin position="76"/>
        <end position="310"/>
    </location>
</feature>
<keyword evidence="4" id="KW-1185">Reference proteome</keyword>
<keyword evidence="1" id="KW-1133">Transmembrane helix</keyword>
<reference evidence="3" key="3">
    <citation type="submission" date="2015-02" db="UniProtKB">
        <authorList>
            <consortium name="EnsemblProtists"/>
        </authorList>
    </citation>
    <scope>IDENTIFICATION</scope>
    <source>
        <strain evidence="3">DAOM BR144</strain>
    </source>
</reference>
<dbReference type="InterPro" id="IPR005804">
    <property type="entry name" value="FA_desaturase_dom"/>
</dbReference>
<protein>
    <recommendedName>
        <fullName evidence="2">Fatty acid desaturase domain-containing protein</fullName>
    </recommendedName>
</protein>
<name>K3X149_GLOUD</name>
<organism evidence="3 4">
    <name type="scientific">Globisporangium ultimum (strain ATCC 200006 / CBS 805.95 / DAOM BR144)</name>
    <name type="common">Pythium ultimum</name>
    <dbReference type="NCBI Taxonomy" id="431595"/>
    <lineage>
        <taxon>Eukaryota</taxon>
        <taxon>Sar</taxon>
        <taxon>Stramenopiles</taxon>
        <taxon>Oomycota</taxon>
        <taxon>Peronosporomycetes</taxon>
        <taxon>Pythiales</taxon>
        <taxon>Pythiaceae</taxon>
        <taxon>Globisporangium</taxon>
    </lineage>
</organism>
<dbReference type="GO" id="GO:0006629">
    <property type="term" value="P:lipid metabolic process"/>
    <property type="evidence" value="ECO:0007669"/>
    <property type="project" value="InterPro"/>
</dbReference>
<evidence type="ECO:0000256" key="1">
    <source>
        <dbReference type="SAM" id="Phobius"/>
    </source>
</evidence>
<dbReference type="InterPro" id="IPR012171">
    <property type="entry name" value="Fatty_acid_desaturase"/>
</dbReference>
<dbReference type="InParanoid" id="K3X149"/>
<feature type="transmembrane region" description="Helical" evidence="1">
    <location>
        <begin position="32"/>
        <end position="51"/>
    </location>
</feature>
<keyword evidence="1" id="KW-0472">Membrane</keyword>
<evidence type="ECO:0000313" key="3">
    <source>
        <dbReference type="EnsemblProtists" id="PYU1_T010948"/>
    </source>
</evidence>
<dbReference type="EMBL" id="GL376590">
    <property type="status" value="NOT_ANNOTATED_CDS"/>
    <property type="molecule type" value="Genomic_DNA"/>
</dbReference>
<dbReference type="AlphaFoldDB" id="K3X149"/>
<feature type="transmembrane region" description="Helical" evidence="1">
    <location>
        <begin position="153"/>
        <end position="171"/>
    </location>
</feature>
<evidence type="ECO:0000259" key="2">
    <source>
        <dbReference type="Pfam" id="PF00487"/>
    </source>
</evidence>
<dbReference type="CDD" id="cd03507">
    <property type="entry name" value="Delta12-FADS-like"/>
    <property type="match status" value="1"/>
</dbReference>
<feature type="transmembrane region" description="Helical" evidence="1">
    <location>
        <begin position="221"/>
        <end position="240"/>
    </location>
</feature>
<reference evidence="4" key="2">
    <citation type="submission" date="2010-04" db="EMBL/GenBank/DDBJ databases">
        <authorList>
            <person name="Buell R."/>
            <person name="Hamilton J."/>
            <person name="Hostetler J."/>
        </authorList>
    </citation>
    <scope>NUCLEOTIDE SEQUENCE [LARGE SCALE GENOMIC DNA]</scope>
    <source>
        <strain evidence="4">DAOM:BR144</strain>
    </source>
</reference>
<accession>K3X149</accession>
<dbReference type="STRING" id="431595.K3X149"/>
<feature type="transmembrane region" description="Helical" evidence="1">
    <location>
        <begin position="191"/>
        <end position="214"/>
    </location>
</feature>
<sequence length="360" mass="40748">MASTVAAPYEFPTLTEIKRSLPAHCFEASVPWSFYYTVRSLVLAASLALGLNYARALPIVQELAIMDAAICTGYILLQGIVFWGFFTIGHDCGHGAFSRSHTLNFVVGTLIHSIIITPYESWKLSHRHHHKNTGNIDKDEVFYPHREQASKPAERHLALTLGFGWFVYLLAGSPPRHFNPWEPKHLRRVSAVIISLAVLALFFSFYVYLTLYVYGLKTMALYYWAPIFVFATMLVVTTFLHHNDEETPWYADSEWTYVKGNLSSVDRSYGALIDNLSHNIGTHQIHHLFPIIPHYKLNEATAAFAQAFPELVRKNMAPIIPTFIRIGLMYAKYGVVGQHDKLFTLKQAKANVQTTKAKAS</sequence>
<feature type="transmembrane region" description="Helical" evidence="1">
    <location>
        <begin position="105"/>
        <end position="122"/>
    </location>
</feature>
<dbReference type="HOGENOM" id="CLU_033094_1_0_1"/>
<dbReference type="Proteomes" id="UP000019132">
    <property type="component" value="Unassembled WGS sequence"/>
</dbReference>
<dbReference type="PANTHER" id="PTHR32100">
    <property type="entry name" value="OMEGA-6 FATTY ACID DESATURASE, CHLOROPLASTIC"/>
    <property type="match status" value="1"/>
</dbReference>
<keyword evidence="1" id="KW-0812">Transmembrane</keyword>
<dbReference type="eggNOG" id="ENOG502QTIC">
    <property type="taxonomic scope" value="Eukaryota"/>
</dbReference>
<dbReference type="GO" id="GO:0016491">
    <property type="term" value="F:oxidoreductase activity"/>
    <property type="evidence" value="ECO:0007669"/>
    <property type="project" value="InterPro"/>
</dbReference>
<dbReference type="VEuPathDB" id="FungiDB:PYU1_G010925"/>